<dbReference type="InterPro" id="IPR015847">
    <property type="entry name" value="ExoRNase_PH_dom2"/>
</dbReference>
<dbReference type="RefSeq" id="WP_003773102.1">
    <property type="nucleotide sequence ID" value="NZ_ACLK02000001.1"/>
</dbReference>
<feature type="binding site" evidence="9">
    <location>
        <position position="496"/>
    </location>
    <ligand>
        <name>Mg(2+)</name>
        <dbReference type="ChEBI" id="CHEBI:18420"/>
    </ligand>
</feature>
<dbReference type="SUPFAM" id="SSF55666">
    <property type="entry name" value="Ribonuclease PH domain 2-like"/>
    <property type="match status" value="2"/>
</dbReference>
<dbReference type="Gene3D" id="3.30.230.70">
    <property type="entry name" value="GHMP Kinase, N-terminal domain"/>
    <property type="match status" value="2"/>
</dbReference>
<dbReference type="HAMAP" id="MF_01595">
    <property type="entry name" value="PNPase"/>
    <property type="match status" value="1"/>
</dbReference>
<comment type="catalytic activity">
    <reaction evidence="9">
        <text>RNA(n+1) + phosphate = RNA(n) + a ribonucleoside 5'-diphosphate</text>
        <dbReference type="Rhea" id="RHEA:22096"/>
        <dbReference type="Rhea" id="RHEA-COMP:14527"/>
        <dbReference type="Rhea" id="RHEA-COMP:17342"/>
        <dbReference type="ChEBI" id="CHEBI:43474"/>
        <dbReference type="ChEBI" id="CHEBI:57930"/>
        <dbReference type="ChEBI" id="CHEBI:140395"/>
        <dbReference type="EC" id="2.7.7.8"/>
    </reaction>
</comment>
<keyword evidence="12" id="KW-1185">Reference proteome</keyword>
<dbReference type="PROSITE" id="PS50126">
    <property type="entry name" value="S1"/>
    <property type="match status" value="1"/>
</dbReference>
<keyword evidence="5 9" id="KW-0548">Nucleotidyltransferase</keyword>
<evidence type="ECO:0000259" key="10">
    <source>
        <dbReference type="PROSITE" id="PS50126"/>
    </source>
</evidence>
<evidence type="ECO:0000313" key="12">
    <source>
        <dbReference type="Proteomes" id="UP000003028"/>
    </source>
</evidence>
<dbReference type="InterPro" id="IPR012340">
    <property type="entry name" value="NA-bd_OB-fold"/>
</dbReference>
<dbReference type="FunFam" id="2.40.50.140:FF:000023">
    <property type="entry name" value="Polyribonucleotide nucleotidyltransferase"/>
    <property type="match status" value="1"/>
</dbReference>
<dbReference type="InterPro" id="IPR003029">
    <property type="entry name" value="S1_domain"/>
</dbReference>
<accession>E7FTZ5</accession>
<feature type="domain" description="S1 motif" evidence="10">
    <location>
        <begin position="627"/>
        <end position="695"/>
    </location>
</feature>
<dbReference type="Pfam" id="PF01138">
    <property type="entry name" value="RNase_PH"/>
    <property type="match status" value="2"/>
</dbReference>
<dbReference type="OrthoDB" id="9804305at2"/>
<dbReference type="PANTHER" id="PTHR11252">
    <property type="entry name" value="POLYRIBONUCLEOTIDE NUCLEOTIDYLTRANSFERASE"/>
    <property type="match status" value="1"/>
</dbReference>
<dbReference type="InterPro" id="IPR036345">
    <property type="entry name" value="ExoRNase_PH_dom2_sf"/>
</dbReference>
<dbReference type="InterPro" id="IPR001247">
    <property type="entry name" value="ExoRNase_PH_dom1"/>
</dbReference>
<keyword evidence="6 9" id="KW-0479">Metal-binding</keyword>
<dbReference type="GO" id="GO:0000175">
    <property type="term" value="F:3'-5'-RNA exonuclease activity"/>
    <property type="evidence" value="ECO:0007669"/>
    <property type="project" value="TreeGrafter"/>
</dbReference>
<keyword evidence="4 9" id="KW-0808">Transferase</keyword>
<evidence type="ECO:0000256" key="9">
    <source>
        <dbReference type="HAMAP-Rule" id="MF_01595"/>
    </source>
</evidence>
<dbReference type="InterPro" id="IPR004088">
    <property type="entry name" value="KH_dom_type_1"/>
</dbReference>
<evidence type="ECO:0000256" key="3">
    <source>
        <dbReference type="ARBA" id="ARBA00022490"/>
    </source>
</evidence>
<dbReference type="GO" id="GO:0000287">
    <property type="term" value="F:magnesium ion binding"/>
    <property type="evidence" value="ECO:0007669"/>
    <property type="project" value="UniProtKB-UniRule"/>
</dbReference>
<dbReference type="STRING" id="1648.A2I91_07040"/>
<keyword evidence="7 9" id="KW-0460">Magnesium</keyword>
<dbReference type="Pfam" id="PF03725">
    <property type="entry name" value="RNase_PH_C"/>
    <property type="match status" value="2"/>
</dbReference>
<dbReference type="InterPro" id="IPR004087">
    <property type="entry name" value="KH_dom"/>
</dbReference>
<dbReference type="SUPFAM" id="SSF54791">
    <property type="entry name" value="Eukaryotic type KH-domain (KH-domain type I)"/>
    <property type="match status" value="1"/>
</dbReference>
<evidence type="ECO:0000256" key="8">
    <source>
        <dbReference type="ARBA" id="ARBA00022884"/>
    </source>
</evidence>
<reference evidence="11" key="1">
    <citation type="submission" date="2011-01" db="EMBL/GenBank/DDBJ databases">
        <authorList>
            <person name="Muzny D."/>
            <person name="Qin X."/>
            <person name="Buhay C."/>
            <person name="Dugan-Rocha S."/>
            <person name="Ding Y."/>
            <person name="Chen G."/>
            <person name="Hawes A."/>
            <person name="Holder M."/>
            <person name="Jhangiani S."/>
            <person name="Johnson A."/>
            <person name="Khan Z."/>
            <person name="Li Z."/>
            <person name="Liu W."/>
            <person name="Liu X."/>
            <person name="Perez L."/>
            <person name="Shen H."/>
            <person name="Wang Q."/>
            <person name="Watt J."/>
            <person name="Xi L."/>
            <person name="Xin Y."/>
            <person name="Zhou J."/>
            <person name="Deng J."/>
            <person name="Jiang H."/>
            <person name="Liu Y."/>
            <person name="Qu J."/>
            <person name="Song X.-Z."/>
            <person name="Zhang L."/>
            <person name="Villasana D."/>
            <person name="Johnson A."/>
            <person name="Liu J."/>
            <person name="Liyanage D."/>
            <person name="Lorensuhewa L."/>
            <person name="Robinson T."/>
            <person name="Song A."/>
            <person name="Song B.-B."/>
            <person name="Dinh H."/>
            <person name="Thornton R."/>
            <person name="Coyle M."/>
            <person name="Francisco L."/>
            <person name="Jackson L."/>
            <person name="Javaid M."/>
            <person name="Korchina V."/>
            <person name="Kovar C."/>
            <person name="Mata R."/>
            <person name="Mathew T."/>
            <person name="Ngo R."/>
            <person name="Nguyen L."/>
            <person name="Nguyen N."/>
            <person name="Okwuonu G."/>
            <person name="Ongeri F."/>
            <person name="Pham C."/>
            <person name="Simmons D."/>
            <person name="Wilczek-Boney K."/>
            <person name="Hale W."/>
            <person name="Jakkamsetti A."/>
            <person name="Pham P."/>
            <person name="Ruth R."/>
            <person name="San Lucas F."/>
            <person name="Warren J."/>
            <person name="Zhang J."/>
            <person name="Zhao Z."/>
            <person name="Zhou C."/>
            <person name="Zhu D."/>
            <person name="Lee S."/>
            <person name="Bess C."/>
            <person name="Blankenburg K."/>
            <person name="Forbes L."/>
            <person name="Fu Q."/>
            <person name="Gubbala S."/>
            <person name="Hirani K."/>
            <person name="Jayaseelan J.C."/>
            <person name="Lara F."/>
            <person name="Munidasa M."/>
            <person name="Palculict T."/>
            <person name="Patil S."/>
            <person name="Pu L.-L."/>
            <person name="Saada N."/>
            <person name="Tang L."/>
            <person name="Weissenberger G."/>
            <person name="Zhu Y."/>
            <person name="Hemphill L."/>
            <person name="Shang Y."/>
            <person name="Youmans B."/>
            <person name="Ayvaz T."/>
            <person name="Ross M."/>
            <person name="Santibanez J."/>
            <person name="Aqrawi P."/>
            <person name="Gross S."/>
            <person name="Joshi V."/>
            <person name="Fowler G."/>
            <person name="Nazareth L."/>
            <person name="Reid J."/>
            <person name="Worley K."/>
            <person name="Petrosino J."/>
            <person name="Highlander S."/>
            <person name="Gibbs R."/>
        </authorList>
    </citation>
    <scope>NUCLEOTIDE SEQUENCE [LARGE SCALE GENOMIC DNA]</scope>
    <source>
        <strain evidence="11">ATCC 19414</strain>
    </source>
</reference>
<dbReference type="SMART" id="SM00316">
    <property type="entry name" value="S1"/>
    <property type="match status" value="1"/>
</dbReference>
<dbReference type="GO" id="GO:0003723">
    <property type="term" value="F:RNA binding"/>
    <property type="evidence" value="ECO:0007669"/>
    <property type="project" value="UniProtKB-UniRule"/>
</dbReference>
<dbReference type="GO" id="GO:0006396">
    <property type="term" value="P:RNA processing"/>
    <property type="evidence" value="ECO:0007669"/>
    <property type="project" value="InterPro"/>
</dbReference>
<dbReference type="FunFam" id="3.30.230.70:FF:000001">
    <property type="entry name" value="Polyribonucleotide nucleotidyltransferase"/>
    <property type="match status" value="1"/>
</dbReference>
<evidence type="ECO:0000256" key="7">
    <source>
        <dbReference type="ARBA" id="ARBA00022842"/>
    </source>
</evidence>
<dbReference type="Gene3D" id="2.40.50.140">
    <property type="entry name" value="Nucleic acid-binding proteins"/>
    <property type="match status" value="1"/>
</dbReference>
<dbReference type="EMBL" id="ACLK02000001">
    <property type="protein sequence ID" value="EFY09281.1"/>
    <property type="molecule type" value="Genomic_DNA"/>
</dbReference>
<dbReference type="PANTHER" id="PTHR11252:SF0">
    <property type="entry name" value="POLYRIBONUCLEOTIDE NUCLEOTIDYLTRANSFERASE 1, MITOCHONDRIAL"/>
    <property type="match status" value="1"/>
</dbReference>
<evidence type="ECO:0000256" key="5">
    <source>
        <dbReference type="ARBA" id="ARBA00022695"/>
    </source>
</evidence>
<dbReference type="NCBIfam" id="TIGR03591">
    <property type="entry name" value="polynuc_phos"/>
    <property type="match status" value="1"/>
</dbReference>
<gene>
    <name evidence="9 11" type="primary">pnp</name>
    <name evidence="11" type="ORF">HMPREF0357_10076</name>
</gene>
<dbReference type="InterPro" id="IPR012162">
    <property type="entry name" value="PNPase"/>
</dbReference>
<dbReference type="FunFam" id="3.30.1370.10:FF:000001">
    <property type="entry name" value="Polyribonucleotide nucleotidyltransferase"/>
    <property type="match status" value="1"/>
</dbReference>
<dbReference type="CDD" id="cd02393">
    <property type="entry name" value="KH-I_PNPase"/>
    <property type="match status" value="1"/>
</dbReference>
<name>E7FTZ5_ERYRH</name>
<dbReference type="Gene3D" id="3.30.1370.10">
    <property type="entry name" value="K Homology domain, type 1"/>
    <property type="match status" value="1"/>
</dbReference>
<comment type="similarity">
    <text evidence="2 9">Belongs to the polyribonucleotide nucleotidyltransferase family.</text>
</comment>
<evidence type="ECO:0000256" key="4">
    <source>
        <dbReference type="ARBA" id="ARBA00022679"/>
    </source>
</evidence>
<evidence type="ECO:0000256" key="1">
    <source>
        <dbReference type="ARBA" id="ARBA00004496"/>
    </source>
</evidence>
<keyword evidence="3 9" id="KW-0963">Cytoplasm</keyword>
<dbReference type="CDD" id="cd11363">
    <property type="entry name" value="RNase_PH_PNPase_1"/>
    <property type="match status" value="1"/>
</dbReference>
<dbReference type="SUPFAM" id="SSF54211">
    <property type="entry name" value="Ribosomal protein S5 domain 2-like"/>
    <property type="match status" value="2"/>
</dbReference>
<evidence type="ECO:0000256" key="2">
    <source>
        <dbReference type="ARBA" id="ARBA00007404"/>
    </source>
</evidence>
<evidence type="ECO:0000313" key="11">
    <source>
        <dbReference type="EMBL" id="EFY09281.1"/>
    </source>
</evidence>
<comment type="function">
    <text evidence="9">Involved in mRNA degradation. Catalyzes the phosphorolysis of single-stranded polyribonucleotides processively in the 3'- to 5'-direction.</text>
</comment>
<dbReference type="PIRSF" id="PIRSF005499">
    <property type="entry name" value="PNPase"/>
    <property type="match status" value="1"/>
</dbReference>
<dbReference type="InterPro" id="IPR027408">
    <property type="entry name" value="PNPase/RNase_PH_dom_sf"/>
</dbReference>
<dbReference type="Pfam" id="PF00013">
    <property type="entry name" value="KH_1"/>
    <property type="match status" value="1"/>
</dbReference>
<dbReference type="GO" id="GO:0004654">
    <property type="term" value="F:polyribonucleotide nucleotidyltransferase activity"/>
    <property type="evidence" value="ECO:0007669"/>
    <property type="project" value="UniProtKB-UniRule"/>
</dbReference>
<dbReference type="EC" id="2.7.7.8" evidence="9"/>
<dbReference type="InterPro" id="IPR020568">
    <property type="entry name" value="Ribosomal_Su5_D2-typ_SF"/>
</dbReference>
<dbReference type="InterPro" id="IPR036612">
    <property type="entry name" value="KH_dom_type_1_sf"/>
</dbReference>
<protein>
    <recommendedName>
        <fullName evidence="9">Polyribonucleotide nucleotidyltransferase</fullName>
        <ecNumber evidence="9">2.7.7.8</ecNumber>
    </recommendedName>
    <alternativeName>
        <fullName evidence="9">Polynucleotide phosphorylase</fullName>
        <shortName evidence="9">PNPase</shortName>
    </alternativeName>
</protein>
<sequence length="712" mass="78554">MNKRVFELDFCGKNLKVETGELAKQAGGSVLVRYEDTVVLSAATASKKAKDIDFFPLTVTYEEKLYSVGKIPGGFLRREGRPSEHATLTSRLIDRTIRPLFAEGFRNEVQVVNTVLSVDQDSAPDMAAMFGASLSLMVSDIPFEGPIAGVTVGYIDETFVINPTLEEQEKSKMHLIVAGTKDAINMVEAGAEEVSEELMLEAMLFGHEWIKRLCAFQIEIAQEVAKEKMEVTLYEVPSEIVEEVEALVGKDLREAVAIHEKLKRYGMIDELEEKAVLHFEAKSYETESEKHKTVKYVKEVTHGMVADEVRRLISIEKIRPDGRGVDEVRPLNVQIDLLSRVHGSGLFTRGETQVLSVCTLGAMADTQIIDDLSDVDSKRFLHHYNFPPYSVGETGRMGAPGRREIGHGALGERALSYVIPSEEEFPYTIRLVAEVLESNGSSSQASICAGSLALMAAGVPVKAAVSGIAMGLVQYGDDYTILTDIQGMEDHFGDMDFKVAGTKKGITALQMDIKIKGLSEDILREALAQAKTGRAEMMAAMDEVISEPRNFVGEYAPKIAQMNIKPDKIRDVIGAGGKIINQIIEDCNDVKIDIEDDGRVVIYHTDQASIDKAKAMIENIVRVAAVGEIYDAKVVRIEKFGAFVNLFQGTDALLHVSKMDHNRVEKPEDIVKLGDIVKVKVMEIDEKGRVNVSRKALLPKPEVKKEDEKSAE</sequence>
<dbReference type="Proteomes" id="UP000003028">
    <property type="component" value="Unassembled WGS sequence"/>
</dbReference>
<dbReference type="SMART" id="SM00322">
    <property type="entry name" value="KH"/>
    <property type="match status" value="1"/>
</dbReference>
<comment type="caution">
    <text evidence="11">The sequence shown here is derived from an EMBL/GenBank/DDBJ whole genome shotgun (WGS) entry which is preliminary data.</text>
</comment>
<dbReference type="SUPFAM" id="SSF50249">
    <property type="entry name" value="Nucleic acid-binding proteins"/>
    <property type="match status" value="1"/>
</dbReference>
<dbReference type="GO" id="GO:0006402">
    <property type="term" value="P:mRNA catabolic process"/>
    <property type="evidence" value="ECO:0007669"/>
    <property type="project" value="UniProtKB-UniRule"/>
</dbReference>
<dbReference type="FunFam" id="3.30.230.70:FF:000002">
    <property type="entry name" value="Polyribonucleotide nucleotidyltransferase"/>
    <property type="match status" value="1"/>
</dbReference>
<keyword evidence="8 9" id="KW-0694">RNA-binding</keyword>
<dbReference type="InterPro" id="IPR015848">
    <property type="entry name" value="PNPase_PH_RNA-bd_bac/org-type"/>
</dbReference>
<feature type="binding site" evidence="9">
    <location>
        <position position="490"/>
    </location>
    <ligand>
        <name>Mg(2+)</name>
        <dbReference type="ChEBI" id="CHEBI:18420"/>
    </ligand>
</feature>
<comment type="subcellular location">
    <subcellularLocation>
        <location evidence="1 9">Cytoplasm</location>
    </subcellularLocation>
</comment>
<dbReference type="CDD" id="cd04472">
    <property type="entry name" value="S1_PNPase"/>
    <property type="match status" value="1"/>
</dbReference>
<dbReference type="CDD" id="cd11364">
    <property type="entry name" value="RNase_PH_PNPase_2"/>
    <property type="match status" value="1"/>
</dbReference>
<comment type="cofactor">
    <cofactor evidence="9">
        <name>Mg(2+)</name>
        <dbReference type="ChEBI" id="CHEBI:18420"/>
    </cofactor>
</comment>
<dbReference type="GO" id="GO:0005829">
    <property type="term" value="C:cytosol"/>
    <property type="evidence" value="ECO:0007669"/>
    <property type="project" value="TreeGrafter"/>
</dbReference>
<dbReference type="Pfam" id="PF00575">
    <property type="entry name" value="S1"/>
    <property type="match status" value="1"/>
</dbReference>
<dbReference type="AlphaFoldDB" id="E7FTZ5"/>
<organism evidence="11 12">
    <name type="scientific">Erysipelothrix rhusiopathiae ATCC 19414</name>
    <dbReference type="NCBI Taxonomy" id="525280"/>
    <lineage>
        <taxon>Bacteria</taxon>
        <taxon>Bacillati</taxon>
        <taxon>Bacillota</taxon>
        <taxon>Erysipelotrichia</taxon>
        <taxon>Erysipelotrichales</taxon>
        <taxon>Erysipelotrichaceae</taxon>
        <taxon>Erysipelothrix</taxon>
    </lineage>
</organism>
<evidence type="ECO:0000256" key="6">
    <source>
        <dbReference type="ARBA" id="ARBA00022723"/>
    </source>
</evidence>
<dbReference type="PROSITE" id="PS50084">
    <property type="entry name" value="KH_TYPE_1"/>
    <property type="match status" value="1"/>
</dbReference>
<dbReference type="Pfam" id="PF03726">
    <property type="entry name" value="PNPase"/>
    <property type="match status" value="1"/>
</dbReference>
<dbReference type="NCBIfam" id="NF008805">
    <property type="entry name" value="PRK11824.1"/>
    <property type="match status" value="1"/>
</dbReference>
<proteinExistence type="inferred from homology"/>